<gene>
    <name evidence="1" type="ORF">M9H77_15833</name>
</gene>
<dbReference type="EMBL" id="CM044704">
    <property type="protein sequence ID" value="KAI5665980.1"/>
    <property type="molecule type" value="Genomic_DNA"/>
</dbReference>
<keyword evidence="2" id="KW-1185">Reference proteome</keyword>
<proteinExistence type="predicted"/>
<protein>
    <submittedName>
        <fullName evidence="1">Uncharacterized protein</fullName>
    </submittedName>
</protein>
<accession>A0ACC0AYQ0</accession>
<comment type="caution">
    <text evidence="1">The sequence shown here is derived from an EMBL/GenBank/DDBJ whole genome shotgun (WGS) entry which is preliminary data.</text>
</comment>
<reference evidence="2" key="1">
    <citation type="journal article" date="2023" name="Nat. Plants">
        <title>Single-cell RNA sequencing provides a high-resolution roadmap for understanding the multicellular compartmentation of specialized metabolism.</title>
        <authorList>
            <person name="Sun S."/>
            <person name="Shen X."/>
            <person name="Li Y."/>
            <person name="Li Y."/>
            <person name="Wang S."/>
            <person name="Li R."/>
            <person name="Zhang H."/>
            <person name="Shen G."/>
            <person name="Guo B."/>
            <person name="Wei J."/>
            <person name="Xu J."/>
            <person name="St-Pierre B."/>
            <person name="Chen S."/>
            <person name="Sun C."/>
        </authorList>
    </citation>
    <scope>NUCLEOTIDE SEQUENCE [LARGE SCALE GENOMIC DNA]</scope>
</reference>
<sequence>MLSELGRRPMLGSNENSFGDELEKEIGLLLREQRREDADDREKELNLYRSGSAPPTVEGSLSAVGGLFNHGIGGGSAFSEFARSKGGNGFMSEEELRSDPAYLSYYYSNVNLNPRLPPPLLSKEDWRFQQRLQGGSSAIGDRRKVNKNDSGVGARAHFQMPPGFNSKRQDPENESEKVQGSVEWGGDGLIGLPGLGLGSKQKSLAEMFQDDLGRTTPVSGHPSRPASRNALDPNTDNLNPAEAELVHLHHDLISNDPLRATKNIQGSSAGQHGAAPTSYSYAAALGASLSRSTTPDPQRITRAPSPGLAPIGGGRAANSEKKNMNSPNSFNGVSSHLNDSADLAVALSGMNLSNGVVDEENHLPSRVEQHADDHKNYLFNLPGSQNNSKQHGYFKSDSVASNSSGSDLNNPPFHADHRKSAGLHNKSYHKGSSTSMINGGVGLLSQHQHLDSPNSSLSNFGLSGYSLNPLTGNLGNCNLPPLFENAAAASAMAVPGMDSRMLGASNINSPAADQNLRMGSQMAGGGLQAPYMDPAYLQYLRTAEYVATQVAALNDPSMDRNYLGNSYVDLLQKAYLGAMLSPQKSPYGVPAGTKSSGSNHHGYYGSPTFGVGLSYPGSPLSPVIPNSPVAPGSPMRHGDFNMRYAGGMRNLAGGVIGSWHMDNMDNSFASSLLEEFKSNKTKCFELSEIAGHVVEFSADQYGSRFIQQKLETATTEEKNMVFEEIIPQALTLMTDVFGNYVIQKFFEHGMASQRRELASKLFGHVLTLSLQMYGCRVIQKAIEVVDVDQKIKMVEELDGHVMRCVRDQNGNHVIQKCIECVPEDHIQFIVSTFFGQVVTLSTHPYGCRVIQRVLEHCSDPKTQSVVMDEILGAVSMLAQDQYGNYVVQHVLEHGKPHERTAIIQELAGKIVQMSQQKFASNVVEKCLAFGDPSERQLLVNEMLGTTDENEPLQAMMKDQFANYVVQKMLETCSDQQRELILSRIKVHLNALKKYTYGKHIVARVEKLVAAGERRIAAQSPNPA</sequence>
<evidence type="ECO:0000313" key="1">
    <source>
        <dbReference type="EMBL" id="KAI5665980.1"/>
    </source>
</evidence>
<evidence type="ECO:0000313" key="2">
    <source>
        <dbReference type="Proteomes" id="UP001060085"/>
    </source>
</evidence>
<organism evidence="1 2">
    <name type="scientific">Catharanthus roseus</name>
    <name type="common">Madagascar periwinkle</name>
    <name type="synonym">Vinca rosea</name>
    <dbReference type="NCBI Taxonomy" id="4058"/>
    <lineage>
        <taxon>Eukaryota</taxon>
        <taxon>Viridiplantae</taxon>
        <taxon>Streptophyta</taxon>
        <taxon>Embryophyta</taxon>
        <taxon>Tracheophyta</taxon>
        <taxon>Spermatophyta</taxon>
        <taxon>Magnoliopsida</taxon>
        <taxon>eudicotyledons</taxon>
        <taxon>Gunneridae</taxon>
        <taxon>Pentapetalae</taxon>
        <taxon>asterids</taxon>
        <taxon>lamiids</taxon>
        <taxon>Gentianales</taxon>
        <taxon>Apocynaceae</taxon>
        <taxon>Rauvolfioideae</taxon>
        <taxon>Vinceae</taxon>
        <taxon>Catharanthinae</taxon>
        <taxon>Catharanthus</taxon>
    </lineage>
</organism>
<dbReference type="Proteomes" id="UP001060085">
    <property type="component" value="Linkage Group LG04"/>
</dbReference>
<name>A0ACC0AYQ0_CATRO</name>